<dbReference type="SUPFAM" id="SSF53597">
    <property type="entry name" value="Dihydrofolate reductase-like"/>
    <property type="match status" value="1"/>
</dbReference>
<evidence type="ECO:0000259" key="1">
    <source>
        <dbReference type="Pfam" id="PF01872"/>
    </source>
</evidence>
<keyword evidence="3" id="KW-1185">Reference proteome</keyword>
<dbReference type="Proteomes" id="UP000826651">
    <property type="component" value="Unassembled WGS sequence"/>
</dbReference>
<dbReference type="InterPro" id="IPR002734">
    <property type="entry name" value="RibDG_C"/>
</dbReference>
<dbReference type="Pfam" id="PF01872">
    <property type="entry name" value="RibD_C"/>
    <property type="match status" value="1"/>
</dbReference>
<comment type="caution">
    <text evidence="2">The sequence shown here is derived from an EMBL/GenBank/DDBJ whole genome shotgun (WGS) entry which is preliminary data.</text>
</comment>
<dbReference type="EMBL" id="JAGSHT010000012">
    <property type="protein sequence ID" value="MBZ2197017.1"/>
    <property type="molecule type" value="Genomic_DNA"/>
</dbReference>
<evidence type="ECO:0000313" key="2">
    <source>
        <dbReference type="EMBL" id="MBZ2197017.1"/>
    </source>
</evidence>
<accession>A0ABS7S9S2</accession>
<dbReference type="PANTHER" id="PTHR38011">
    <property type="entry name" value="DIHYDROFOLATE REDUCTASE FAMILY PROTEIN (AFU_ORTHOLOGUE AFUA_8G06820)"/>
    <property type="match status" value="1"/>
</dbReference>
<dbReference type="InterPro" id="IPR050765">
    <property type="entry name" value="Riboflavin_Biosynth_HTPR"/>
</dbReference>
<reference evidence="2 3" key="1">
    <citation type="submission" date="2021-04" db="EMBL/GenBank/DDBJ databases">
        <title>Ruania sp. nov., isolated from sandy soil of mangrove forest.</title>
        <authorList>
            <person name="Ge X."/>
            <person name="Huang R."/>
            <person name="Liu W."/>
        </authorList>
    </citation>
    <scope>NUCLEOTIDE SEQUENCE [LARGE SCALE GENOMIC DNA]</scope>
    <source>
        <strain evidence="2 3">N2-46</strain>
    </source>
</reference>
<protein>
    <submittedName>
        <fullName evidence="2">Dihydrofolate reductase family protein</fullName>
    </submittedName>
</protein>
<proteinExistence type="predicted"/>
<sequence>MRLTVHEFVTMDGVMQGPGGPDEDTSGGFAQGGWMVPFGDEDFGSIVDTWFAATGAFLLGRTTYDMMQEYWSRITDPGNAVAVALNTLRKHVVTSAGTTARWANTDVIPAGSDAAVVEAVRALKAGPGRGELQVHGSHRLARTLHVAGLVDTYRLISFPVLVGAGKRLFEPGDDPAAFTVLETRITSTGGVYQVLERSTAAPARAEYVVGEDGKESVRWE</sequence>
<evidence type="ECO:0000313" key="3">
    <source>
        <dbReference type="Proteomes" id="UP000826651"/>
    </source>
</evidence>
<organism evidence="2 3">
    <name type="scientific">Occultella gossypii</name>
    <dbReference type="NCBI Taxonomy" id="2800820"/>
    <lineage>
        <taxon>Bacteria</taxon>
        <taxon>Bacillati</taxon>
        <taxon>Actinomycetota</taxon>
        <taxon>Actinomycetes</taxon>
        <taxon>Micrococcales</taxon>
        <taxon>Ruaniaceae</taxon>
        <taxon>Occultella</taxon>
    </lineage>
</organism>
<dbReference type="InterPro" id="IPR024072">
    <property type="entry name" value="DHFR-like_dom_sf"/>
</dbReference>
<dbReference type="Gene3D" id="3.40.430.10">
    <property type="entry name" value="Dihydrofolate Reductase, subunit A"/>
    <property type="match status" value="1"/>
</dbReference>
<feature type="domain" description="Bacterial bifunctional deaminase-reductase C-terminal" evidence="1">
    <location>
        <begin position="3"/>
        <end position="181"/>
    </location>
</feature>
<gene>
    <name evidence="2" type="ORF">KCQ71_12695</name>
</gene>
<dbReference type="PANTHER" id="PTHR38011:SF2">
    <property type="entry name" value="BIFUNCTIONAL DEAMINASE-REDUCTASE DOMAIN PROTEIN"/>
    <property type="match status" value="1"/>
</dbReference>
<name>A0ABS7S9S2_9MICO</name>